<dbReference type="PANTHER" id="PTHR36795:SF3">
    <property type="match status" value="1"/>
</dbReference>
<keyword evidence="2" id="KW-1185">Reference proteome</keyword>
<dbReference type="KEGG" id="qsa:O6P43_030802"/>
<accession>A0AAD7KU44</accession>
<evidence type="ECO:0000313" key="1">
    <source>
        <dbReference type="EMBL" id="KAJ7945786.1"/>
    </source>
</evidence>
<comment type="caution">
    <text evidence="1">The sequence shown here is derived from an EMBL/GenBank/DDBJ whole genome shotgun (WGS) entry which is preliminary data.</text>
</comment>
<gene>
    <name evidence="1" type="ORF">O6P43_030802</name>
</gene>
<reference evidence="1" key="1">
    <citation type="journal article" date="2023" name="Science">
        <title>Elucidation of the pathway for biosynthesis of saponin adjuvants from the soapbark tree.</title>
        <authorList>
            <person name="Reed J."/>
            <person name="Orme A."/>
            <person name="El-Demerdash A."/>
            <person name="Owen C."/>
            <person name="Martin L.B.B."/>
            <person name="Misra R.C."/>
            <person name="Kikuchi S."/>
            <person name="Rejzek M."/>
            <person name="Martin A.C."/>
            <person name="Harkess A."/>
            <person name="Leebens-Mack J."/>
            <person name="Louveau T."/>
            <person name="Stephenson M.J."/>
            <person name="Osbourn A."/>
        </authorList>
    </citation>
    <scope>NUCLEOTIDE SEQUENCE</scope>
    <source>
        <strain evidence="1">S10</strain>
    </source>
</reference>
<sequence length="133" mass="15522">MASPVSNFSYHRLRNEGGFDEEIETSIRAFKKYRNWFKIRRLAGRRRPKVQIPKLRKFLNPKRTKFVSKLKVTLCKALERLKNGQSHMNDLFGGNYLFMQVNPTPFRCATVQKPYLGHGLNGMQATKYSVGRI</sequence>
<organism evidence="1 2">
    <name type="scientific">Quillaja saponaria</name>
    <name type="common">Soap bark tree</name>
    <dbReference type="NCBI Taxonomy" id="32244"/>
    <lineage>
        <taxon>Eukaryota</taxon>
        <taxon>Viridiplantae</taxon>
        <taxon>Streptophyta</taxon>
        <taxon>Embryophyta</taxon>
        <taxon>Tracheophyta</taxon>
        <taxon>Spermatophyta</taxon>
        <taxon>Magnoliopsida</taxon>
        <taxon>eudicotyledons</taxon>
        <taxon>Gunneridae</taxon>
        <taxon>Pentapetalae</taxon>
        <taxon>rosids</taxon>
        <taxon>fabids</taxon>
        <taxon>Fabales</taxon>
        <taxon>Quillajaceae</taxon>
        <taxon>Quillaja</taxon>
    </lineage>
</organism>
<dbReference type="EMBL" id="JARAOO010000013">
    <property type="protein sequence ID" value="KAJ7945786.1"/>
    <property type="molecule type" value="Genomic_DNA"/>
</dbReference>
<name>A0AAD7KU44_QUISA</name>
<evidence type="ECO:0000313" key="2">
    <source>
        <dbReference type="Proteomes" id="UP001163823"/>
    </source>
</evidence>
<dbReference type="AlphaFoldDB" id="A0AAD7KU44"/>
<dbReference type="Proteomes" id="UP001163823">
    <property type="component" value="Chromosome 13"/>
</dbReference>
<dbReference type="PANTHER" id="PTHR36795">
    <property type="entry name" value="OS01G0938400 PROTEIN"/>
    <property type="match status" value="1"/>
</dbReference>
<protein>
    <submittedName>
        <fullName evidence="1">Plexin-D1 like</fullName>
    </submittedName>
</protein>
<proteinExistence type="predicted"/>